<comment type="caution">
    <text evidence="1">The sequence shown here is derived from an EMBL/GenBank/DDBJ whole genome shotgun (WGS) entry which is preliminary data.</text>
</comment>
<dbReference type="AlphaFoldDB" id="A0AAD6DU04"/>
<name>A0AAD6DU04_9EURO</name>
<dbReference type="Proteomes" id="UP001213799">
    <property type="component" value="Unassembled WGS sequence"/>
</dbReference>
<reference evidence="1" key="2">
    <citation type="submission" date="2023-01" db="EMBL/GenBank/DDBJ databases">
        <authorList>
            <person name="Petersen C."/>
        </authorList>
    </citation>
    <scope>NUCLEOTIDE SEQUENCE</scope>
    <source>
        <strain evidence="1">IBT 12815</strain>
    </source>
</reference>
<keyword evidence="2" id="KW-1185">Reference proteome</keyword>
<organism evidence="1 2">
    <name type="scientific">Penicillium hordei</name>
    <dbReference type="NCBI Taxonomy" id="40994"/>
    <lineage>
        <taxon>Eukaryota</taxon>
        <taxon>Fungi</taxon>
        <taxon>Dikarya</taxon>
        <taxon>Ascomycota</taxon>
        <taxon>Pezizomycotina</taxon>
        <taxon>Eurotiomycetes</taxon>
        <taxon>Eurotiomycetidae</taxon>
        <taxon>Eurotiales</taxon>
        <taxon>Aspergillaceae</taxon>
        <taxon>Penicillium</taxon>
    </lineage>
</organism>
<dbReference type="GeneID" id="81591307"/>
<accession>A0AAD6DU04</accession>
<gene>
    <name evidence="1" type="ORF">N7537_010011</name>
</gene>
<proteinExistence type="predicted"/>
<evidence type="ECO:0000313" key="1">
    <source>
        <dbReference type="EMBL" id="KAJ5593107.1"/>
    </source>
</evidence>
<evidence type="ECO:0000313" key="2">
    <source>
        <dbReference type="Proteomes" id="UP001213799"/>
    </source>
</evidence>
<reference evidence="1" key="1">
    <citation type="journal article" date="2023" name="IMA Fungus">
        <title>Comparative genomic study of the Penicillium genus elucidates a diverse pangenome and 15 lateral gene transfer events.</title>
        <authorList>
            <person name="Petersen C."/>
            <person name="Sorensen T."/>
            <person name="Nielsen M.R."/>
            <person name="Sondergaard T.E."/>
            <person name="Sorensen J.L."/>
            <person name="Fitzpatrick D.A."/>
            <person name="Frisvad J.C."/>
            <person name="Nielsen K.L."/>
        </authorList>
    </citation>
    <scope>NUCLEOTIDE SEQUENCE</scope>
    <source>
        <strain evidence="1">IBT 12815</strain>
    </source>
</reference>
<dbReference type="RefSeq" id="XP_056749733.1">
    <property type="nucleotide sequence ID" value="XM_056901065.1"/>
</dbReference>
<protein>
    <submittedName>
        <fullName evidence="1">Uncharacterized protein</fullName>
    </submittedName>
</protein>
<sequence length="218" mass="24506">MPQSQQIGVGSSQSSIFDSEADDLLLVTPSASQQAFNSFDSSFAQPSVPSYIAPHPIEPFPLERFQRVGPGKRGQYFLYDVMSYRDWVNWWLQTDYGSNSKINWDSHGRAKIWKEFEQVAHTVHDTAKVMCKNCGVILEHPSATKNSKHGRHGTTTMIRYVTTSACKRAGDANSQPFSQEAWDNELLRFITINGLRLISSRIQPSIASFPKPNPLQAL</sequence>
<dbReference type="EMBL" id="JAQJAE010000005">
    <property type="protein sequence ID" value="KAJ5593107.1"/>
    <property type="molecule type" value="Genomic_DNA"/>
</dbReference>